<keyword evidence="10" id="KW-1185">Reference proteome</keyword>
<keyword evidence="5 6" id="KW-0472">Membrane</keyword>
<dbReference type="SUPFAM" id="SSF103473">
    <property type="entry name" value="MFS general substrate transporter"/>
    <property type="match status" value="1"/>
</dbReference>
<feature type="transmembrane region" description="Helical" evidence="6">
    <location>
        <begin position="84"/>
        <end position="106"/>
    </location>
</feature>
<feature type="transmembrane region" description="Helical" evidence="6">
    <location>
        <begin position="297"/>
        <end position="315"/>
    </location>
</feature>
<keyword evidence="4 6" id="KW-1133">Transmembrane helix</keyword>
<evidence type="ECO:0000313" key="8">
    <source>
        <dbReference type="EMBL" id="PJZ52229.1"/>
    </source>
</evidence>
<proteinExistence type="predicted"/>
<feature type="transmembrane region" description="Helical" evidence="6">
    <location>
        <begin position="20"/>
        <end position="41"/>
    </location>
</feature>
<evidence type="ECO:0000256" key="2">
    <source>
        <dbReference type="ARBA" id="ARBA00022475"/>
    </source>
</evidence>
<evidence type="ECO:0000259" key="7">
    <source>
        <dbReference type="PROSITE" id="PS50850"/>
    </source>
</evidence>
<dbReference type="InterPro" id="IPR011701">
    <property type="entry name" value="MFS"/>
</dbReference>
<dbReference type="GO" id="GO:0022857">
    <property type="term" value="F:transmembrane transporter activity"/>
    <property type="evidence" value="ECO:0007669"/>
    <property type="project" value="InterPro"/>
</dbReference>
<evidence type="ECO:0000256" key="3">
    <source>
        <dbReference type="ARBA" id="ARBA00022692"/>
    </source>
</evidence>
<comment type="caution">
    <text evidence="8">The sequence shown here is derived from an EMBL/GenBank/DDBJ whole genome shotgun (WGS) entry which is preliminary data.</text>
</comment>
<name>A0A2M9YL03_9LEPT</name>
<feature type="transmembrane region" description="Helical" evidence="6">
    <location>
        <begin position="321"/>
        <end position="341"/>
    </location>
</feature>
<feature type="domain" description="Major facilitator superfamily (MFS) profile" evidence="7">
    <location>
        <begin position="18"/>
        <end position="407"/>
    </location>
</feature>
<comment type="subcellular location">
    <subcellularLocation>
        <location evidence="1">Cell membrane</location>
        <topology evidence="1">Multi-pass membrane protein</topology>
    </subcellularLocation>
</comment>
<feature type="transmembrane region" description="Helical" evidence="6">
    <location>
        <begin position="53"/>
        <end position="72"/>
    </location>
</feature>
<dbReference type="EMBL" id="NPDU01000007">
    <property type="protein sequence ID" value="PJZ63185.1"/>
    <property type="molecule type" value="Genomic_DNA"/>
</dbReference>
<dbReference type="Gene3D" id="1.20.1250.20">
    <property type="entry name" value="MFS general substrate transporter like domains"/>
    <property type="match status" value="1"/>
</dbReference>
<dbReference type="AlphaFoldDB" id="A0A2M9YL03"/>
<sequence>MTEKQSSSLNPGLSPKKSLIHFYINTAITLLAGNMFNYTLIIYSLDLTRSQTFAGSIFFANVSPTILFSFFVGAILDRYSRLKILYLFQTNFIISGIVLGILILSGKMNYELRYVLILLSAYNGLALTFIIPGRLTLLGNLVDAKDTAKATMMLNILIIIGFGLAPMFVGLIKQKYEWFLLFFFISGLYFIGYLFLLFVKIKETIHVEKETIWFGLKRGFVFLRSESLSIELLILTVFAIFMVGPMQVVLPQFAKNILLLSERGRGLYMGMLGLGLLIGGIGARLLHDRFHRGHTMLVATFLSGLTVFAVANFPVTIVSSFLLLFVGVLGGLLSALIPSTLQIITPDNVRGRVMSFYSLVFQATPAISGLITGKLADIYDQPWSIGFSGGFIVVCSIFCAFSFAKLRAFR</sequence>
<dbReference type="EMBL" id="NPDV01000015">
    <property type="protein sequence ID" value="PJZ52229.1"/>
    <property type="molecule type" value="Genomic_DNA"/>
</dbReference>
<feature type="transmembrane region" description="Helical" evidence="6">
    <location>
        <begin position="178"/>
        <end position="199"/>
    </location>
</feature>
<dbReference type="PANTHER" id="PTHR23513:SF6">
    <property type="entry name" value="MAJOR FACILITATOR SUPERFAMILY ASSOCIATED DOMAIN-CONTAINING PROTEIN"/>
    <property type="match status" value="1"/>
</dbReference>
<evidence type="ECO:0000313" key="11">
    <source>
        <dbReference type="Proteomes" id="UP000232188"/>
    </source>
</evidence>
<keyword evidence="2" id="KW-1003">Cell membrane</keyword>
<dbReference type="InterPro" id="IPR036259">
    <property type="entry name" value="MFS_trans_sf"/>
</dbReference>
<evidence type="ECO:0000256" key="1">
    <source>
        <dbReference type="ARBA" id="ARBA00004651"/>
    </source>
</evidence>
<dbReference type="RefSeq" id="WP_100786815.1">
    <property type="nucleotide sequence ID" value="NZ_NPDU01000007.1"/>
</dbReference>
<dbReference type="Proteomes" id="UP000232188">
    <property type="component" value="Unassembled WGS sequence"/>
</dbReference>
<dbReference type="InterPro" id="IPR020846">
    <property type="entry name" value="MFS_dom"/>
</dbReference>
<feature type="transmembrane region" description="Helical" evidence="6">
    <location>
        <begin position="232"/>
        <end position="254"/>
    </location>
</feature>
<feature type="transmembrane region" description="Helical" evidence="6">
    <location>
        <begin position="383"/>
        <end position="404"/>
    </location>
</feature>
<evidence type="ECO:0000313" key="9">
    <source>
        <dbReference type="EMBL" id="PJZ63185.1"/>
    </source>
</evidence>
<feature type="transmembrane region" description="Helical" evidence="6">
    <location>
        <begin position="152"/>
        <end position="172"/>
    </location>
</feature>
<dbReference type="Pfam" id="PF07690">
    <property type="entry name" value="MFS_1"/>
    <property type="match status" value="1"/>
</dbReference>
<organism evidence="8 11">
    <name type="scientific">Leptospira adleri</name>
    <dbReference type="NCBI Taxonomy" id="2023186"/>
    <lineage>
        <taxon>Bacteria</taxon>
        <taxon>Pseudomonadati</taxon>
        <taxon>Spirochaetota</taxon>
        <taxon>Spirochaetia</taxon>
        <taxon>Leptospirales</taxon>
        <taxon>Leptospiraceae</taxon>
        <taxon>Leptospira</taxon>
    </lineage>
</organism>
<dbReference type="CDD" id="cd06173">
    <property type="entry name" value="MFS_MefA_like"/>
    <property type="match status" value="1"/>
</dbReference>
<dbReference type="GO" id="GO:0005886">
    <property type="term" value="C:plasma membrane"/>
    <property type="evidence" value="ECO:0007669"/>
    <property type="project" value="UniProtKB-SubCell"/>
</dbReference>
<evidence type="ECO:0000313" key="10">
    <source>
        <dbReference type="Proteomes" id="UP000232149"/>
    </source>
</evidence>
<gene>
    <name evidence="9" type="ORF">CH376_03890</name>
    <name evidence="8" type="ORF">CH380_16350</name>
</gene>
<dbReference type="PROSITE" id="PS50850">
    <property type="entry name" value="MFS"/>
    <property type="match status" value="1"/>
</dbReference>
<feature type="transmembrane region" description="Helical" evidence="6">
    <location>
        <begin position="112"/>
        <end position="131"/>
    </location>
</feature>
<feature type="transmembrane region" description="Helical" evidence="6">
    <location>
        <begin position="353"/>
        <end position="371"/>
    </location>
</feature>
<dbReference type="Proteomes" id="UP000232149">
    <property type="component" value="Unassembled WGS sequence"/>
</dbReference>
<accession>A0A2M9YL03</accession>
<dbReference type="PANTHER" id="PTHR23513">
    <property type="entry name" value="INTEGRAL MEMBRANE EFFLUX PROTEIN-RELATED"/>
    <property type="match status" value="1"/>
</dbReference>
<reference evidence="10 11" key="1">
    <citation type="submission" date="2017-07" db="EMBL/GenBank/DDBJ databases">
        <title>Leptospira spp. isolated from tropical soils.</title>
        <authorList>
            <person name="Thibeaux R."/>
            <person name="Iraola G."/>
            <person name="Ferres I."/>
            <person name="Bierque E."/>
            <person name="Girault D."/>
            <person name="Soupe-Gilbert M.-E."/>
            <person name="Picardeau M."/>
            <person name="Goarant C."/>
        </authorList>
    </citation>
    <scope>NUCLEOTIDE SEQUENCE [LARGE SCALE GENOMIC DNA]</scope>
    <source>
        <strain evidence="8 11">FH2-B-C1</strain>
        <strain evidence="9 10">FH2-B-D1</strain>
    </source>
</reference>
<feature type="transmembrane region" description="Helical" evidence="6">
    <location>
        <begin position="266"/>
        <end position="285"/>
    </location>
</feature>
<keyword evidence="3 6" id="KW-0812">Transmembrane</keyword>
<evidence type="ECO:0000256" key="5">
    <source>
        <dbReference type="ARBA" id="ARBA00023136"/>
    </source>
</evidence>
<evidence type="ECO:0000256" key="6">
    <source>
        <dbReference type="SAM" id="Phobius"/>
    </source>
</evidence>
<protein>
    <recommendedName>
        <fullName evidence="7">Major facilitator superfamily (MFS) profile domain-containing protein</fullName>
    </recommendedName>
</protein>
<evidence type="ECO:0000256" key="4">
    <source>
        <dbReference type="ARBA" id="ARBA00022989"/>
    </source>
</evidence>